<dbReference type="AlphaFoldDB" id="A0A085MQ79"/>
<dbReference type="EMBL" id="KL368048">
    <property type="protein sequence ID" value="KFD59375.1"/>
    <property type="molecule type" value="Genomic_DNA"/>
</dbReference>
<reference evidence="1" key="1">
    <citation type="journal article" date="2014" name="Nat. Genet.">
        <title>Genome and transcriptome of the porcine whipworm Trichuris suis.</title>
        <authorList>
            <person name="Jex A.R."/>
            <person name="Nejsum P."/>
            <person name="Schwarz E.M."/>
            <person name="Hu L."/>
            <person name="Young N.D."/>
            <person name="Hall R.S."/>
            <person name="Korhonen P.K."/>
            <person name="Liao S."/>
            <person name="Thamsborg S."/>
            <person name="Xia J."/>
            <person name="Xu P."/>
            <person name="Wang S."/>
            <person name="Scheerlinck J.P."/>
            <person name="Hofmann A."/>
            <person name="Sternberg P.W."/>
            <person name="Wang J."/>
            <person name="Gasser R.B."/>
        </authorList>
    </citation>
    <scope>NUCLEOTIDE SEQUENCE [LARGE SCALE GENOMIC DNA]</scope>
    <source>
        <strain evidence="1">DCEP-RM93F</strain>
    </source>
</reference>
<dbReference type="Proteomes" id="UP000030758">
    <property type="component" value="Unassembled WGS sequence"/>
</dbReference>
<accession>A0A085MQ79</accession>
<gene>
    <name evidence="1" type="ORF">M514_11800</name>
</gene>
<evidence type="ECO:0000313" key="1">
    <source>
        <dbReference type="EMBL" id="KFD59375.1"/>
    </source>
</evidence>
<name>A0A085MQ79_9BILA</name>
<organism evidence="1">
    <name type="scientific">Trichuris suis</name>
    <name type="common">pig whipworm</name>
    <dbReference type="NCBI Taxonomy" id="68888"/>
    <lineage>
        <taxon>Eukaryota</taxon>
        <taxon>Metazoa</taxon>
        <taxon>Ecdysozoa</taxon>
        <taxon>Nematoda</taxon>
        <taxon>Enoplea</taxon>
        <taxon>Dorylaimia</taxon>
        <taxon>Trichinellida</taxon>
        <taxon>Trichuridae</taxon>
        <taxon>Trichuris</taxon>
    </lineage>
</organism>
<protein>
    <submittedName>
        <fullName evidence="1">Uncharacterized protein</fullName>
    </submittedName>
</protein>
<proteinExistence type="predicted"/>
<sequence length="128" mass="14172">MQPSLAHGDAGLRDDLYEADGISWGPCSEATPQVVLHTSAPHRDIISADMQLSLAHRDVGLRDDQYEADGLPWCPVSAKAARLFEDVWKALYRISQGEALHIHAQYSILARAHADFVESPYTKPFTNT</sequence>